<reference evidence="1 2" key="1">
    <citation type="submission" date="2018-08" db="EMBL/GenBank/DDBJ databases">
        <title>Genomic investigation of the strawberry pathogen Phytophthora fragariae indicates pathogenicity is determined by transcriptional variation in three key races.</title>
        <authorList>
            <person name="Adams T.M."/>
            <person name="Armitage A.D."/>
            <person name="Sobczyk M.K."/>
            <person name="Bates H.J."/>
            <person name="Dunwell J.M."/>
            <person name="Nellist C.F."/>
            <person name="Harrison R.J."/>
        </authorList>
    </citation>
    <scope>NUCLEOTIDE SEQUENCE [LARGE SCALE GENOMIC DNA]</scope>
    <source>
        <strain evidence="1 2">NOV-27</strain>
    </source>
</reference>
<sequence>LPSRIEQVDHFRTGTDSITVANQRCASPSRFDATSW</sequence>
<dbReference type="Proteomes" id="UP000433483">
    <property type="component" value="Unassembled WGS sequence"/>
</dbReference>
<organism evidence="1 2">
    <name type="scientific">Phytophthora fragariae</name>
    <dbReference type="NCBI Taxonomy" id="53985"/>
    <lineage>
        <taxon>Eukaryota</taxon>
        <taxon>Sar</taxon>
        <taxon>Stramenopiles</taxon>
        <taxon>Oomycota</taxon>
        <taxon>Peronosporomycetes</taxon>
        <taxon>Peronosporales</taxon>
        <taxon>Peronosporaceae</taxon>
        <taxon>Phytophthora</taxon>
    </lineage>
</organism>
<dbReference type="AlphaFoldDB" id="A0A6A3V647"/>
<accession>A0A6A3V647</accession>
<keyword evidence="2" id="KW-1185">Reference proteome</keyword>
<protein>
    <submittedName>
        <fullName evidence="1">Uncharacterized protein</fullName>
    </submittedName>
</protein>
<gene>
    <name evidence="1" type="ORF">PF005_g32039</name>
</gene>
<evidence type="ECO:0000313" key="1">
    <source>
        <dbReference type="EMBL" id="KAE9159442.1"/>
    </source>
</evidence>
<dbReference type="EMBL" id="QXGB01007247">
    <property type="protein sequence ID" value="KAE9159442.1"/>
    <property type="molecule type" value="Genomic_DNA"/>
</dbReference>
<name>A0A6A3V647_9STRA</name>
<evidence type="ECO:0000313" key="2">
    <source>
        <dbReference type="Proteomes" id="UP000433483"/>
    </source>
</evidence>
<feature type="non-terminal residue" evidence="1">
    <location>
        <position position="1"/>
    </location>
</feature>
<proteinExistence type="predicted"/>
<comment type="caution">
    <text evidence="1">The sequence shown here is derived from an EMBL/GenBank/DDBJ whole genome shotgun (WGS) entry which is preliminary data.</text>
</comment>